<dbReference type="HOGENOM" id="CLU_019711_0_0_1"/>
<dbReference type="RefSeq" id="XP_003668783.1">
    <property type="nucleotide sequence ID" value="XM_003668735.1"/>
</dbReference>
<feature type="region of interest" description="Disordered" evidence="1">
    <location>
        <begin position="1"/>
        <end position="22"/>
    </location>
</feature>
<keyword evidence="3" id="KW-1185">Reference proteome</keyword>
<evidence type="ECO:0000256" key="1">
    <source>
        <dbReference type="SAM" id="MobiDB-lite"/>
    </source>
</evidence>
<dbReference type="OrthoDB" id="434695at2759"/>
<dbReference type="GO" id="GO:0006031">
    <property type="term" value="P:chitin biosynthetic process"/>
    <property type="evidence" value="ECO:0007669"/>
    <property type="project" value="EnsemblFungi"/>
</dbReference>
<protein>
    <submittedName>
        <fullName evidence="2">Uncharacterized protein</fullName>
    </submittedName>
</protein>
<dbReference type="KEGG" id="ndi:NDAI_0B05070"/>
<dbReference type="SUPFAM" id="SSF48452">
    <property type="entry name" value="TPR-like"/>
    <property type="match status" value="1"/>
</dbReference>
<dbReference type="Pfam" id="PF09295">
    <property type="entry name" value="ChAPs"/>
    <property type="match status" value="2"/>
</dbReference>
<organism evidence="2 3">
    <name type="scientific">Naumovozyma dairenensis (strain ATCC 10597 / BCRC 20456 / CBS 421 / NBRC 0211 / NRRL Y-12639)</name>
    <name type="common">Saccharomyces dairenensis</name>
    <dbReference type="NCBI Taxonomy" id="1071378"/>
    <lineage>
        <taxon>Eukaryota</taxon>
        <taxon>Fungi</taxon>
        <taxon>Dikarya</taxon>
        <taxon>Ascomycota</taxon>
        <taxon>Saccharomycotina</taxon>
        <taxon>Saccharomycetes</taxon>
        <taxon>Saccharomycetales</taxon>
        <taxon>Saccharomycetaceae</taxon>
        <taxon>Naumovozyma</taxon>
    </lineage>
</organism>
<dbReference type="Gene3D" id="1.25.40.10">
    <property type="entry name" value="Tetratricopeptide repeat domain"/>
    <property type="match status" value="1"/>
</dbReference>
<dbReference type="InterPro" id="IPR011990">
    <property type="entry name" value="TPR-like_helical_dom_sf"/>
</dbReference>
<dbReference type="STRING" id="1071378.G0W6X9"/>
<dbReference type="InterPro" id="IPR015374">
    <property type="entry name" value="ChAPs"/>
</dbReference>
<dbReference type="GO" id="GO:0034044">
    <property type="term" value="C:exomer complex"/>
    <property type="evidence" value="ECO:0007669"/>
    <property type="project" value="EnsemblFungi"/>
</dbReference>
<accession>G0W6X9</accession>
<name>G0W6X9_NAUDC</name>
<dbReference type="EMBL" id="HE580268">
    <property type="protein sequence ID" value="CCD23540.1"/>
    <property type="molecule type" value="Genomic_DNA"/>
</dbReference>
<proteinExistence type="predicted"/>
<evidence type="ECO:0000313" key="3">
    <source>
        <dbReference type="Proteomes" id="UP000000689"/>
    </source>
</evidence>
<dbReference type="OMA" id="RKSTWGR"/>
<dbReference type="AlphaFoldDB" id="G0W6X9"/>
<dbReference type="PANTHER" id="PTHR31975">
    <property type="entry name" value="BUD SITE SELECTION PROTEIN 7-RELATED"/>
    <property type="match status" value="1"/>
</dbReference>
<dbReference type="GeneID" id="11498147"/>
<dbReference type="Proteomes" id="UP000000689">
    <property type="component" value="Chromosome 2"/>
</dbReference>
<gene>
    <name evidence="2" type="primary">NDAI0B05070</name>
    <name evidence="2" type="ordered locus">NDAI_0B05070</name>
</gene>
<dbReference type="GO" id="GO:0006893">
    <property type="term" value="P:Golgi to plasma membrane transport"/>
    <property type="evidence" value="ECO:0007669"/>
    <property type="project" value="EnsemblFungi"/>
</dbReference>
<evidence type="ECO:0000313" key="2">
    <source>
        <dbReference type="EMBL" id="CCD23540.1"/>
    </source>
</evidence>
<dbReference type="PANTHER" id="PTHR31975:SF2">
    <property type="entry name" value="CHITIN BIOSYNTHESIS PROTEIN CHS6-RELATED"/>
    <property type="match status" value="1"/>
</dbReference>
<dbReference type="eggNOG" id="ENOG502QRF3">
    <property type="taxonomic scope" value="Eukaryota"/>
</dbReference>
<sequence length="835" mass="96736">MNFFKFKGLTSNDNDNNSNKSTITQAINPEAATTTTTTIGRSNEHVIIPSETDLSTKIFQLKNLNSDGKKSYTGTPNSDTKISRSIEFNNYLRVIERTFNSSLKSRAKLIYELILNDSVDIGPPDLIHMTTHDDYHNLNIGEYFHITGIDCSNELMPLSFLKLLNSSSLSSSSSTSNSATASSHIKHNTNDDISSYSCFNIFSKVDLRLNYKSESIYQINLIKYHEKITSLGNKKIEEQILQLNDEIWLECFVSNIIRSLIINNDKERQIPILIQYPVFQKNNENFLVETLCQFIPRFSECGWDSTKSAFPTIIHNYLTEALLIYLKLNPKLINHTLNHLKKLSDIMDPHNATYYKIISIAIMNQNGQMELQLINSIHNLLETLFHKLYSQSNKQSHSHISVQLINCITILLNYQTNFLLKKKDITTALQIAKYCTNLSSDSFYSWYNLANCYIHMKQYDLALIAINSLPFLPPTNIKKQLQSFQPSTYFKRPNSPTDDKDNLRFNLTPIQFNNITRSLKNLNLSEMQLKSLIFNRSIYTPQQSKLGEISKIWNKDCLDIGPIYGPDSNNLIDFISSNEFNSIKNTNNASLLLKRSMETRQSSFIYEKISHLLIKIINEIGWNELLQIRGRTFVMEREYNDNAPNREKEFKNKRVCQRWLDQIFMDLYEDLKISQEEVDNNTKRKYTPLEWQLLGLTMFRVWYLEQGISCLRTSLLKRTDPISCEKILQLYLERDYEMDSQSSSSSLLNEELLVELVVKKISYEARFYDTLQIFNMNVLFKLCEEFGIDAIRGRIITLPFIEEGILTLTDTMLNWIQESESTVTTNSLESKKVTI</sequence>
<reference evidence="2 3" key="1">
    <citation type="journal article" date="2011" name="Proc. Natl. Acad. Sci. U.S.A.">
        <title>Evolutionary erosion of yeast sex chromosomes by mating-type switching accidents.</title>
        <authorList>
            <person name="Gordon J.L."/>
            <person name="Armisen D."/>
            <person name="Proux-Wera E."/>
            <person name="Oheigeartaigh S.S."/>
            <person name="Byrne K.P."/>
            <person name="Wolfe K.H."/>
        </authorList>
    </citation>
    <scope>NUCLEOTIDE SEQUENCE [LARGE SCALE GENOMIC DNA]</scope>
    <source>
        <strain evidence="3">ATCC 10597 / BCRC 20456 / CBS 421 / NBRC 0211 / NRRL Y-12639</strain>
    </source>
</reference>